<feature type="chain" id="PRO_5043612749" evidence="2">
    <location>
        <begin position="23"/>
        <end position="211"/>
    </location>
</feature>
<sequence>MLTMPTFLLLLLLLTLTTACSGRHVTPAAADGPSALVASACSRARFPGPCVRALAHASPRTPTDLAVASVAASLSSARSAASALRSAAPSPLPGPLRDCLQQLSDSADQLERTRAELSRLQRPRAARAHGGMQLDNACTWVSAALTNEDTCLDAAKGLPAGAVRDAVTTRVRALEKETSNALYFVTHLGSDGTPDLTVHFDSPPLFLTWRA</sequence>
<feature type="domain" description="Pectinesterase inhibitor" evidence="3">
    <location>
        <begin position="32"/>
        <end position="184"/>
    </location>
</feature>
<accession>A0AAX6GEL4</accession>
<reference evidence="4" key="2">
    <citation type="submission" date="2023-04" db="EMBL/GenBank/DDBJ databases">
        <authorList>
            <person name="Bruccoleri R.E."/>
            <person name="Oakeley E.J."/>
            <person name="Faust A.-M."/>
            <person name="Dessus-Babus S."/>
            <person name="Altorfer M."/>
            <person name="Burckhardt D."/>
            <person name="Oertli M."/>
            <person name="Naumann U."/>
            <person name="Petersen F."/>
            <person name="Wong J."/>
        </authorList>
    </citation>
    <scope>NUCLEOTIDE SEQUENCE</scope>
    <source>
        <strain evidence="4">GSM-AAB239-AS_SAM_17_03QT</strain>
        <tissue evidence="4">Leaf</tissue>
    </source>
</reference>
<gene>
    <name evidence="4" type="ORF">M6B38_369760</name>
</gene>
<dbReference type="AlphaFoldDB" id="A0AAX6GEL4"/>
<dbReference type="NCBIfam" id="TIGR01614">
    <property type="entry name" value="PME_inhib"/>
    <property type="match status" value="1"/>
</dbReference>
<dbReference type="InterPro" id="IPR051955">
    <property type="entry name" value="PME_Inhibitor"/>
</dbReference>
<dbReference type="SMART" id="SM00856">
    <property type="entry name" value="PMEI"/>
    <property type="match status" value="1"/>
</dbReference>
<evidence type="ECO:0000259" key="3">
    <source>
        <dbReference type="SMART" id="SM00856"/>
    </source>
</evidence>
<evidence type="ECO:0000256" key="1">
    <source>
        <dbReference type="ARBA" id="ARBA00022729"/>
    </source>
</evidence>
<dbReference type="GO" id="GO:0004857">
    <property type="term" value="F:enzyme inhibitor activity"/>
    <property type="evidence" value="ECO:0007669"/>
    <property type="project" value="InterPro"/>
</dbReference>
<evidence type="ECO:0000313" key="4">
    <source>
        <dbReference type="EMBL" id="KAJ6826933.1"/>
    </source>
</evidence>
<dbReference type="InterPro" id="IPR006501">
    <property type="entry name" value="Pectinesterase_inhib_dom"/>
</dbReference>
<keyword evidence="5" id="KW-1185">Reference proteome</keyword>
<name>A0AAX6GEL4_IRIPA</name>
<evidence type="ECO:0000256" key="2">
    <source>
        <dbReference type="SAM" id="SignalP"/>
    </source>
</evidence>
<dbReference type="CDD" id="cd15798">
    <property type="entry name" value="PMEI-like_3"/>
    <property type="match status" value="1"/>
</dbReference>
<keyword evidence="1 2" id="KW-0732">Signal</keyword>
<dbReference type="EMBL" id="JANAVB010020597">
    <property type="protein sequence ID" value="KAJ6826933.1"/>
    <property type="molecule type" value="Genomic_DNA"/>
</dbReference>
<dbReference type="InterPro" id="IPR035513">
    <property type="entry name" value="Invertase/methylesterase_inhib"/>
</dbReference>
<proteinExistence type="predicted"/>
<dbReference type="PANTHER" id="PTHR31080:SF110">
    <property type="entry name" value="PECTINESTERASE INHIBITOR 3"/>
    <property type="match status" value="1"/>
</dbReference>
<feature type="signal peptide" evidence="2">
    <location>
        <begin position="1"/>
        <end position="22"/>
    </location>
</feature>
<dbReference type="Proteomes" id="UP001140949">
    <property type="component" value="Unassembled WGS sequence"/>
</dbReference>
<dbReference type="SUPFAM" id="SSF101148">
    <property type="entry name" value="Plant invertase/pectin methylesterase inhibitor"/>
    <property type="match status" value="1"/>
</dbReference>
<dbReference type="PANTHER" id="PTHR31080">
    <property type="entry name" value="PECTINESTERASE INHIBITOR-LIKE"/>
    <property type="match status" value="1"/>
</dbReference>
<dbReference type="Pfam" id="PF04043">
    <property type="entry name" value="PMEI"/>
    <property type="match status" value="1"/>
</dbReference>
<evidence type="ECO:0000313" key="5">
    <source>
        <dbReference type="Proteomes" id="UP001140949"/>
    </source>
</evidence>
<protein>
    <submittedName>
        <fullName evidence="4">Basic proline-rich protein-like</fullName>
    </submittedName>
</protein>
<comment type="caution">
    <text evidence="4">The sequence shown here is derived from an EMBL/GenBank/DDBJ whole genome shotgun (WGS) entry which is preliminary data.</text>
</comment>
<organism evidence="4 5">
    <name type="scientific">Iris pallida</name>
    <name type="common">Sweet iris</name>
    <dbReference type="NCBI Taxonomy" id="29817"/>
    <lineage>
        <taxon>Eukaryota</taxon>
        <taxon>Viridiplantae</taxon>
        <taxon>Streptophyta</taxon>
        <taxon>Embryophyta</taxon>
        <taxon>Tracheophyta</taxon>
        <taxon>Spermatophyta</taxon>
        <taxon>Magnoliopsida</taxon>
        <taxon>Liliopsida</taxon>
        <taxon>Asparagales</taxon>
        <taxon>Iridaceae</taxon>
        <taxon>Iridoideae</taxon>
        <taxon>Irideae</taxon>
        <taxon>Iris</taxon>
    </lineage>
</organism>
<dbReference type="Gene3D" id="1.20.140.40">
    <property type="entry name" value="Invertase/pectin methylesterase inhibitor family protein"/>
    <property type="match status" value="1"/>
</dbReference>
<reference evidence="4" key="1">
    <citation type="journal article" date="2023" name="GigaByte">
        <title>Genome assembly of the bearded iris, Iris pallida Lam.</title>
        <authorList>
            <person name="Bruccoleri R.E."/>
            <person name="Oakeley E.J."/>
            <person name="Faust A.M.E."/>
            <person name="Altorfer M."/>
            <person name="Dessus-Babus S."/>
            <person name="Burckhardt D."/>
            <person name="Oertli M."/>
            <person name="Naumann U."/>
            <person name="Petersen F."/>
            <person name="Wong J."/>
        </authorList>
    </citation>
    <scope>NUCLEOTIDE SEQUENCE</scope>
    <source>
        <strain evidence="4">GSM-AAB239-AS_SAM_17_03QT</strain>
    </source>
</reference>